<evidence type="ECO:0000313" key="3">
    <source>
        <dbReference type="EMBL" id="MBD3365692.1"/>
    </source>
</evidence>
<dbReference type="GO" id="GO:0016491">
    <property type="term" value="F:oxidoreductase activity"/>
    <property type="evidence" value="ECO:0007669"/>
    <property type="project" value="UniProtKB-KW"/>
</dbReference>
<evidence type="ECO:0000256" key="1">
    <source>
        <dbReference type="ARBA" id="ARBA00023002"/>
    </source>
</evidence>
<dbReference type="Gene3D" id="3.40.50.720">
    <property type="entry name" value="NAD(P)-binding Rossmann-like Domain"/>
    <property type="match status" value="1"/>
</dbReference>
<dbReference type="PANTHER" id="PTHR43401">
    <property type="entry name" value="L-THREONINE 3-DEHYDROGENASE"/>
    <property type="match status" value="1"/>
</dbReference>
<gene>
    <name evidence="3" type="ORF">GF359_10810</name>
</gene>
<organism evidence="3 4">
    <name type="scientific">candidate division WOR-3 bacterium</name>
    <dbReference type="NCBI Taxonomy" id="2052148"/>
    <lineage>
        <taxon>Bacteria</taxon>
        <taxon>Bacteria division WOR-3</taxon>
    </lineage>
</organism>
<keyword evidence="1" id="KW-0560">Oxidoreductase</keyword>
<name>A0A9D5KAU8_UNCW3</name>
<evidence type="ECO:0000259" key="2">
    <source>
        <dbReference type="Pfam" id="PF08240"/>
    </source>
</evidence>
<dbReference type="InterPro" id="IPR050129">
    <property type="entry name" value="Zn_alcohol_dh"/>
</dbReference>
<sequence length="218" mass="23587">MKALRYHPSVPAYLLSRILAKKYPVGFLPLKLVNIPEPETLSGWRKVDVRMCGICGSDLALLYGKNSPRLSGFFSFPAVPGHEILGRVDGQRVVVNPSLACRERGLSPCPACSRGQEHLCVNVAEGNISAGMLGFCRDLPGGWSEKITAHPGQIHQVPDNLLDERAVLAEPLAVCLHGLRNVDQTSHKNILIIGAGTIGLISVKLLRILGYKGEVIVL</sequence>
<dbReference type="Proteomes" id="UP000630660">
    <property type="component" value="Unassembled WGS sequence"/>
</dbReference>
<accession>A0A9D5KAU8</accession>
<dbReference type="SUPFAM" id="SSF50129">
    <property type="entry name" value="GroES-like"/>
    <property type="match status" value="1"/>
</dbReference>
<dbReference type="Pfam" id="PF08240">
    <property type="entry name" value="ADH_N"/>
    <property type="match status" value="1"/>
</dbReference>
<dbReference type="InterPro" id="IPR011032">
    <property type="entry name" value="GroES-like_sf"/>
</dbReference>
<dbReference type="AlphaFoldDB" id="A0A9D5KAU8"/>
<dbReference type="PANTHER" id="PTHR43401:SF2">
    <property type="entry name" value="L-THREONINE 3-DEHYDROGENASE"/>
    <property type="match status" value="1"/>
</dbReference>
<comment type="caution">
    <text evidence="3">The sequence shown here is derived from an EMBL/GenBank/DDBJ whole genome shotgun (WGS) entry which is preliminary data.</text>
</comment>
<evidence type="ECO:0000313" key="4">
    <source>
        <dbReference type="Proteomes" id="UP000630660"/>
    </source>
</evidence>
<reference evidence="3" key="1">
    <citation type="submission" date="2019-11" db="EMBL/GenBank/DDBJ databases">
        <title>Microbial mats filling the niche in hypersaline microbial mats.</title>
        <authorList>
            <person name="Wong H.L."/>
            <person name="Macleod F.I."/>
            <person name="White R.A. III"/>
            <person name="Burns B.P."/>
        </authorList>
    </citation>
    <scope>NUCLEOTIDE SEQUENCE</scope>
    <source>
        <strain evidence="3">Bin_327</strain>
    </source>
</reference>
<feature type="domain" description="Alcohol dehydrogenase-like N-terminal" evidence="2">
    <location>
        <begin position="44"/>
        <end position="159"/>
    </location>
</feature>
<proteinExistence type="predicted"/>
<feature type="non-terminal residue" evidence="3">
    <location>
        <position position="218"/>
    </location>
</feature>
<dbReference type="EMBL" id="WJKJ01000357">
    <property type="protein sequence ID" value="MBD3365692.1"/>
    <property type="molecule type" value="Genomic_DNA"/>
</dbReference>
<dbReference type="InterPro" id="IPR013154">
    <property type="entry name" value="ADH-like_N"/>
</dbReference>
<dbReference type="Gene3D" id="3.90.180.10">
    <property type="entry name" value="Medium-chain alcohol dehydrogenases, catalytic domain"/>
    <property type="match status" value="1"/>
</dbReference>
<protein>
    <submittedName>
        <fullName evidence="3">Alcohol dehydrogenase catalytic domain-containing protein</fullName>
    </submittedName>
</protein>